<proteinExistence type="predicted"/>
<protein>
    <recommendedName>
        <fullName evidence="4">2TM domain-containing protein</fullName>
    </recommendedName>
</protein>
<dbReference type="Proteomes" id="UP000028668">
    <property type="component" value="Segment"/>
</dbReference>
<reference evidence="2" key="1">
    <citation type="submission" date="2014-05" db="EMBL/GenBank/DDBJ databases">
        <authorList>
            <person name="Pacey E."/>
            <person name="Bowman C.A."/>
            <person name="Russell D.A."/>
            <person name="Pope W.H."/>
            <person name="Jacobs-Sera D."/>
            <person name="Hendrix R.W."/>
            <person name="Hatfull G.F."/>
        </authorList>
    </citation>
    <scope>NUCLEOTIDE SEQUENCE [LARGE SCALE GENOMIC DNA]</scope>
</reference>
<accession>A0A076G7W0</accession>
<feature type="transmembrane region" description="Helical" evidence="1">
    <location>
        <begin position="34"/>
        <end position="53"/>
    </location>
</feature>
<evidence type="ECO:0000313" key="3">
    <source>
        <dbReference type="Proteomes" id="UP000028668"/>
    </source>
</evidence>
<name>A0A076G7W0_BPMCO</name>
<keyword evidence="1" id="KW-0472">Membrane</keyword>
<keyword evidence="1" id="KW-1133">Transmembrane helix</keyword>
<evidence type="ECO:0000256" key="1">
    <source>
        <dbReference type="SAM" id="Phobius"/>
    </source>
</evidence>
<evidence type="ECO:0000313" key="2">
    <source>
        <dbReference type="EMBL" id="AII28347.1"/>
    </source>
</evidence>
<evidence type="ECO:0008006" key="4">
    <source>
        <dbReference type="Google" id="ProtNLM"/>
    </source>
</evidence>
<organism evidence="2 3">
    <name type="scientific">Mycobacterium phage YungJamal</name>
    <dbReference type="NCBI Taxonomy" id="1505226"/>
    <lineage>
        <taxon>Viruses</taxon>
        <taxon>Duplodnaviria</taxon>
        <taxon>Heunggongvirae</taxon>
        <taxon>Uroviricota</taxon>
        <taxon>Caudoviricetes</taxon>
        <taxon>Corndogvirus</taxon>
        <taxon>Mycobacterium phage Corndog</taxon>
    </lineage>
</organism>
<gene>
    <name evidence="2" type="primary">108</name>
    <name evidence="2" type="ORF">PBI_YUNGJAMAL_108</name>
</gene>
<feature type="transmembrane region" description="Helical" evidence="1">
    <location>
        <begin position="59"/>
        <end position="77"/>
    </location>
</feature>
<keyword evidence="1" id="KW-0812">Transmembrane</keyword>
<sequence length="110" mass="13459">MVGLIQLKIAWLKVKIAWYKAVVRMLGDGSAQSLWRYDLWAIPVITVALYGVLSLFTGYFSWRWCAFWILVHWLWAFRLYRRDLHREAQEQAQREHEERLIREWTKEFDQ</sequence>
<dbReference type="EMBL" id="KJ829260">
    <property type="protein sequence ID" value="AII28347.1"/>
    <property type="molecule type" value="Genomic_DNA"/>
</dbReference>